<keyword evidence="8" id="KW-0812">Transmembrane</keyword>
<accession>I6CM60</accession>
<keyword evidence="8" id="KW-0472">Membrane</keyword>
<organism evidence="11 12">
    <name type="scientific">Shigella flexneri K-315</name>
    <dbReference type="NCBI Taxonomy" id="766150"/>
    <lineage>
        <taxon>Bacteria</taxon>
        <taxon>Pseudomonadati</taxon>
        <taxon>Pseudomonadota</taxon>
        <taxon>Gammaproteobacteria</taxon>
        <taxon>Enterobacterales</taxon>
        <taxon>Enterobacteriaceae</taxon>
        <taxon>Shigella</taxon>
    </lineage>
</organism>
<gene>
    <name evidence="11" type="ORF">SFK315_2485</name>
</gene>
<evidence type="ECO:0000313" key="12">
    <source>
        <dbReference type="Proteomes" id="UP000005407"/>
    </source>
</evidence>
<name>I6CM60_SHIFL</name>
<dbReference type="Pfam" id="PF06805">
    <property type="entry name" value="Lambda_tail_I"/>
    <property type="match status" value="1"/>
</dbReference>
<dbReference type="EMBL" id="AKMY01000052">
    <property type="protein sequence ID" value="EIQ20602.1"/>
    <property type="molecule type" value="Genomic_DNA"/>
</dbReference>
<comment type="caution">
    <text evidence="11">The sequence shown here is derived from an EMBL/GenBank/DDBJ whole genome shotgun (WGS) entry which is preliminary data.</text>
</comment>
<feature type="domain" description="NlpC/P60" evidence="10">
    <location>
        <begin position="30"/>
        <end position="168"/>
    </location>
</feature>
<evidence type="ECO:0000256" key="5">
    <source>
        <dbReference type="ARBA" id="ARBA00022807"/>
    </source>
</evidence>
<feature type="transmembrane region" description="Helical" evidence="8">
    <location>
        <begin position="265"/>
        <end position="285"/>
    </location>
</feature>
<dbReference type="InterPro" id="IPR051929">
    <property type="entry name" value="VirAsm_ModProt"/>
</dbReference>
<dbReference type="PANTHER" id="PTHR34858">
    <property type="entry name" value="CYSO-CYSTEINE PEPTIDASE"/>
    <property type="match status" value="1"/>
</dbReference>
<protein>
    <submittedName>
        <fullName evidence="11">Bacteriophage lambda tail assembly I family protein</fullName>
    </submittedName>
</protein>
<dbReference type="GO" id="GO:0008235">
    <property type="term" value="F:metalloexopeptidase activity"/>
    <property type="evidence" value="ECO:0007669"/>
    <property type="project" value="TreeGrafter"/>
</dbReference>
<evidence type="ECO:0000256" key="2">
    <source>
        <dbReference type="ARBA" id="ARBA00022670"/>
    </source>
</evidence>
<keyword evidence="4" id="KW-0378">Hydrolase</keyword>
<dbReference type="SUPFAM" id="SSF54001">
    <property type="entry name" value="Cysteine proteinases"/>
    <property type="match status" value="1"/>
</dbReference>
<proteinExistence type="inferred from homology"/>
<dbReference type="PROSITE" id="PS51935">
    <property type="entry name" value="NLPC_P60"/>
    <property type="match status" value="1"/>
</dbReference>
<keyword evidence="6" id="KW-0862">Zinc</keyword>
<evidence type="ECO:0000256" key="7">
    <source>
        <dbReference type="ARBA" id="ARBA00023049"/>
    </source>
</evidence>
<keyword evidence="2" id="KW-0645">Protease</keyword>
<keyword evidence="7" id="KW-0482">Metalloprotease</keyword>
<evidence type="ECO:0000256" key="6">
    <source>
        <dbReference type="ARBA" id="ARBA00022833"/>
    </source>
</evidence>
<sequence>MQGEIVALVHSHPGGLPWLSEADRRLQVQSDLPWWLVCRGAIHKFRCVPHLTGRRFEHGVTDCYTLFRDAYHLAGIEMPDFHRGDDWWRHGQNLYLDNLEATGLYQVPLSSAQPGDVLLCCFGSSVPNHAAIYCGDGELLHHIPEQLSKRERYTDKWQRRTHSLWRHREWPLASPGMARICLYGDLQRFGRRIDLRVKTGAEAIRALATQLPAFRQKLSDGWYQVRIAGRDAGETELSARLNEPLANGAVIHIVPRLVGAKSGGVFQAVLGAAVMAVAIWMPGVGIMASNLLFSLGASMTLGGVAQMLAPKARTPRTQTTDNGKQNTCFSSLDNMVAQGNVCLFCTVKCAWGRAWYLRRSARQTKGMVVRLW</sequence>
<evidence type="ECO:0000256" key="4">
    <source>
        <dbReference type="ARBA" id="ARBA00022801"/>
    </source>
</evidence>
<feature type="transmembrane region" description="Helical" evidence="8">
    <location>
        <begin position="291"/>
        <end position="309"/>
    </location>
</feature>
<evidence type="ECO:0000256" key="3">
    <source>
        <dbReference type="ARBA" id="ARBA00022723"/>
    </source>
</evidence>
<dbReference type="InterPro" id="IPR037518">
    <property type="entry name" value="MPN"/>
</dbReference>
<dbReference type="InterPro" id="IPR000064">
    <property type="entry name" value="NLP_P60_dom"/>
</dbReference>
<evidence type="ECO:0000256" key="1">
    <source>
        <dbReference type="ARBA" id="ARBA00007074"/>
    </source>
</evidence>
<dbReference type="PANTHER" id="PTHR34858:SF1">
    <property type="entry name" value="CYSO-CYSTEINE PEPTIDASE"/>
    <property type="match status" value="1"/>
</dbReference>
<dbReference type="Gene3D" id="3.90.1720.10">
    <property type="entry name" value="endopeptidase domain like (from Nostoc punctiforme)"/>
    <property type="match status" value="1"/>
</dbReference>
<dbReference type="Proteomes" id="UP000005407">
    <property type="component" value="Unassembled WGS sequence"/>
</dbReference>
<dbReference type="InterPro" id="IPR038765">
    <property type="entry name" value="Papain-like_cys_pep_sf"/>
</dbReference>
<dbReference type="PROSITE" id="PS50249">
    <property type="entry name" value="MPN"/>
    <property type="match status" value="1"/>
</dbReference>
<dbReference type="Gene3D" id="3.40.140.10">
    <property type="entry name" value="Cytidine Deaminase, domain 2"/>
    <property type="match status" value="1"/>
</dbReference>
<feature type="domain" description="MPN" evidence="9">
    <location>
        <begin position="1"/>
        <end position="67"/>
    </location>
</feature>
<keyword evidence="3" id="KW-0479">Metal-binding</keyword>
<dbReference type="SUPFAM" id="SSF102712">
    <property type="entry name" value="JAB1/MPN domain"/>
    <property type="match status" value="1"/>
</dbReference>
<reference evidence="11 12" key="1">
    <citation type="submission" date="2012-03" db="EMBL/GenBank/DDBJ databases">
        <authorList>
            <person name="Rasko D."/>
            <person name="Redman J."/>
            <person name="Daugherty S.C."/>
            <person name="Tallon L."/>
            <person name="Sadzewicz L."/>
            <person name="Jones K."/>
            <person name="Santana-Cruz I."/>
            <person name="Liu X."/>
        </authorList>
    </citation>
    <scope>NUCLEOTIDE SEQUENCE [LARGE SCALE GENOMIC DNA]</scope>
    <source>
        <strain evidence="11 12">K-315</strain>
    </source>
</reference>
<dbReference type="GO" id="GO:0006508">
    <property type="term" value="P:proteolysis"/>
    <property type="evidence" value="ECO:0007669"/>
    <property type="project" value="UniProtKB-KW"/>
</dbReference>
<keyword evidence="8" id="KW-1133">Transmembrane helix</keyword>
<dbReference type="InterPro" id="IPR010654">
    <property type="entry name" value="Phage_lambda_tail_I"/>
</dbReference>
<dbReference type="Pfam" id="PF00877">
    <property type="entry name" value="NLPC_P60"/>
    <property type="match status" value="1"/>
</dbReference>
<dbReference type="GO" id="GO:0008234">
    <property type="term" value="F:cysteine-type peptidase activity"/>
    <property type="evidence" value="ECO:0007669"/>
    <property type="project" value="UniProtKB-KW"/>
</dbReference>
<keyword evidence="5" id="KW-0788">Thiol protease</keyword>
<comment type="similarity">
    <text evidence="1">Belongs to the peptidase C40 family.</text>
</comment>
<dbReference type="GO" id="GO:0008270">
    <property type="term" value="F:zinc ion binding"/>
    <property type="evidence" value="ECO:0007669"/>
    <property type="project" value="TreeGrafter"/>
</dbReference>
<dbReference type="AlphaFoldDB" id="I6CM60"/>
<evidence type="ECO:0000259" key="10">
    <source>
        <dbReference type="PROSITE" id="PS51935"/>
    </source>
</evidence>
<dbReference type="PATRIC" id="fig|766150.3.peg.2418"/>
<evidence type="ECO:0000256" key="8">
    <source>
        <dbReference type="SAM" id="Phobius"/>
    </source>
</evidence>
<evidence type="ECO:0000259" key="9">
    <source>
        <dbReference type="PROSITE" id="PS50249"/>
    </source>
</evidence>
<evidence type="ECO:0000313" key="11">
    <source>
        <dbReference type="EMBL" id="EIQ20602.1"/>
    </source>
</evidence>